<dbReference type="Gene3D" id="3.20.20.70">
    <property type="entry name" value="Aldolase class I"/>
    <property type="match status" value="1"/>
</dbReference>
<dbReference type="InterPro" id="IPR013785">
    <property type="entry name" value="Aldolase_TIM"/>
</dbReference>
<dbReference type="InterPro" id="IPR018659">
    <property type="entry name" value="DUF2090"/>
</dbReference>
<feature type="domain" description="DUF2090" evidence="1">
    <location>
        <begin position="3"/>
        <end position="289"/>
    </location>
</feature>
<evidence type="ECO:0000313" key="2">
    <source>
        <dbReference type="EMBL" id="GIF59220.1"/>
    </source>
</evidence>
<dbReference type="Proteomes" id="UP000624325">
    <property type="component" value="Unassembled WGS sequence"/>
</dbReference>
<protein>
    <recommendedName>
        <fullName evidence="1">DUF2090 domain-containing protein</fullName>
    </recommendedName>
</protein>
<dbReference type="RefSeq" id="WP_203706057.1">
    <property type="nucleotide sequence ID" value="NZ_BAAALU010000008.1"/>
</dbReference>
<dbReference type="SUPFAM" id="SSF51569">
    <property type="entry name" value="Aldolase"/>
    <property type="match status" value="1"/>
</dbReference>
<organism evidence="2 3">
    <name type="scientific">Asanoa iriomotensis</name>
    <dbReference type="NCBI Taxonomy" id="234613"/>
    <lineage>
        <taxon>Bacteria</taxon>
        <taxon>Bacillati</taxon>
        <taxon>Actinomycetota</taxon>
        <taxon>Actinomycetes</taxon>
        <taxon>Micromonosporales</taxon>
        <taxon>Micromonosporaceae</taxon>
        <taxon>Asanoa</taxon>
    </lineage>
</organism>
<proteinExistence type="predicted"/>
<gene>
    <name evidence="2" type="ORF">Air01nite_53150</name>
</gene>
<dbReference type="Pfam" id="PF09863">
    <property type="entry name" value="DUF2090"/>
    <property type="match status" value="1"/>
</dbReference>
<evidence type="ECO:0000259" key="1">
    <source>
        <dbReference type="Pfam" id="PF09863"/>
    </source>
</evidence>
<evidence type="ECO:0000313" key="3">
    <source>
        <dbReference type="Proteomes" id="UP000624325"/>
    </source>
</evidence>
<sequence>MALYLLAMDHRESFVTQVYGIHGYPNPAQIQSIVDGKRLIYRGLSVALSRGAAASSAGVLVDERYGEAVARAAQEAGITLAMPIEKSGQDWFTLEYGTLGSGVWMEHVEAFDPRYVKILVRDNPSFDVRARRGQMDDLATVSSALDAAGRELLLELLVPPTDGQESDRYDDDLRPELTVRVIGEMQAAGVEPAIWKIEGLNSVASAASVLETARQGGRNSVQCIVLGRDAPAADLDRWLRAAAPAGFLGFAIGRSIWAEPLKSYLAGDLTEESVVDRISANYLHFVGVYEGV</sequence>
<reference evidence="2 3" key="1">
    <citation type="submission" date="2021-01" db="EMBL/GenBank/DDBJ databases">
        <title>Whole genome shotgun sequence of Asanoa iriomotensis NBRC 100142.</title>
        <authorList>
            <person name="Komaki H."/>
            <person name="Tamura T."/>
        </authorList>
    </citation>
    <scope>NUCLEOTIDE SEQUENCE [LARGE SCALE GENOMIC DNA]</scope>
    <source>
        <strain evidence="2 3">NBRC 100142</strain>
    </source>
</reference>
<accession>A0ABQ4C8X3</accession>
<comment type="caution">
    <text evidence="2">The sequence shown here is derived from an EMBL/GenBank/DDBJ whole genome shotgun (WGS) entry which is preliminary data.</text>
</comment>
<keyword evidence="3" id="KW-1185">Reference proteome</keyword>
<name>A0ABQ4C8X3_9ACTN</name>
<dbReference type="EMBL" id="BONC01000043">
    <property type="protein sequence ID" value="GIF59220.1"/>
    <property type="molecule type" value="Genomic_DNA"/>
</dbReference>